<evidence type="ECO:0000259" key="1">
    <source>
        <dbReference type="Pfam" id="PF07811"/>
    </source>
</evidence>
<organism evidence="2 3">
    <name type="scientific">Stieleria magnilauensis</name>
    <dbReference type="NCBI Taxonomy" id="2527963"/>
    <lineage>
        <taxon>Bacteria</taxon>
        <taxon>Pseudomonadati</taxon>
        <taxon>Planctomycetota</taxon>
        <taxon>Planctomycetia</taxon>
        <taxon>Pirellulales</taxon>
        <taxon>Pirellulaceae</taxon>
        <taxon>Stieleria</taxon>
    </lineage>
</organism>
<accession>A0ABX5XSC9</accession>
<reference evidence="2 3" key="1">
    <citation type="submission" date="2019-02" db="EMBL/GenBank/DDBJ databases">
        <title>Deep-cultivation of Planctomycetes and their phenomic and genomic characterization uncovers novel biology.</title>
        <authorList>
            <person name="Wiegand S."/>
            <person name="Jogler M."/>
            <person name="Boedeker C."/>
            <person name="Pinto D."/>
            <person name="Vollmers J."/>
            <person name="Rivas-Marin E."/>
            <person name="Kohn T."/>
            <person name="Peeters S.H."/>
            <person name="Heuer A."/>
            <person name="Rast P."/>
            <person name="Oberbeckmann S."/>
            <person name="Bunk B."/>
            <person name="Jeske O."/>
            <person name="Meyerdierks A."/>
            <person name="Storesund J.E."/>
            <person name="Kallscheuer N."/>
            <person name="Luecker S."/>
            <person name="Lage O.M."/>
            <person name="Pohl T."/>
            <person name="Merkel B.J."/>
            <person name="Hornburger P."/>
            <person name="Mueller R.-W."/>
            <person name="Bruemmer F."/>
            <person name="Labrenz M."/>
            <person name="Spormann A.M."/>
            <person name="Op den Camp H."/>
            <person name="Overmann J."/>
            <person name="Amann R."/>
            <person name="Jetten M.S.M."/>
            <person name="Mascher T."/>
            <person name="Medema M.H."/>
            <person name="Devos D.P."/>
            <person name="Kaster A.-K."/>
            <person name="Ovreas L."/>
            <person name="Rohde M."/>
            <person name="Galperin M.Y."/>
            <person name="Jogler C."/>
        </authorList>
    </citation>
    <scope>NUCLEOTIDE SEQUENCE [LARGE SCALE GENOMIC DNA]</scope>
    <source>
        <strain evidence="2 3">TBK1r</strain>
    </source>
</reference>
<dbReference type="Pfam" id="PF07811">
    <property type="entry name" value="TadE"/>
    <property type="match status" value="1"/>
</dbReference>
<sequence>MIEFAVCLPVFLLIAMGTIETCRMIYLRQSLKVAAYECARLAIVPEVTVADLQDQCDVLLMGRNISNYTLHCTPADPSTLNYGEIFITTVEAPASENALVGSWIYGSSTVSESVSIMMEY</sequence>
<name>A0ABX5XSC9_9BACT</name>
<evidence type="ECO:0000313" key="2">
    <source>
        <dbReference type="EMBL" id="QDV84893.1"/>
    </source>
</evidence>
<evidence type="ECO:0000313" key="3">
    <source>
        <dbReference type="Proteomes" id="UP000318081"/>
    </source>
</evidence>
<keyword evidence="3" id="KW-1185">Reference proteome</keyword>
<proteinExistence type="predicted"/>
<protein>
    <submittedName>
        <fullName evidence="2">TadE-like protein</fullName>
    </submittedName>
</protein>
<dbReference type="Proteomes" id="UP000318081">
    <property type="component" value="Chromosome"/>
</dbReference>
<feature type="domain" description="TadE-like" evidence="1">
    <location>
        <begin position="1"/>
        <end position="40"/>
    </location>
</feature>
<dbReference type="EMBL" id="CP036432">
    <property type="protein sequence ID" value="QDV84893.1"/>
    <property type="molecule type" value="Genomic_DNA"/>
</dbReference>
<gene>
    <name evidence="2" type="ORF">TBK1r_38450</name>
</gene>
<dbReference type="InterPro" id="IPR012495">
    <property type="entry name" value="TadE-like_dom"/>
</dbReference>